<feature type="domain" description="ABC-2 type transporter transmembrane" evidence="6">
    <location>
        <begin position="71"/>
        <end position="221"/>
    </location>
</feature>
<dbReference type="PANTHER" id="PTHR43027:SF1">
    <property type="entry name" value="DOXORUBICIN RESISTANCE ABC TRANSPORTER PERMEASE PROTEIN DRRC-RELATED"/>
    <property type="match status" value="1"/>
</dbReference>
<reference evidence="7 8" key="1">
    <citation type="submission" date="2021-08" db="EMBL/GenBank/DDBJ databases">
        <title>Streptomyces sp. PTM05 isolated from lichen.</title>
        <authorList>
            <person name="Somphong A."/>
            <person name="Phongsopitanun W."/>
            <person name="Tanasupawat S."/>
        </authorList>
    </citation>
    <scope>NUCLEOTIDE SEQUENCE [LARGE SCALE GENOMIC DNA]</scope>
    <source>
        <strain evidence="7 8">Ptm05</strain>
    </source>
</reference>
<dbReference type="InterPro" id="IPR013525">
    <property type="entry name" value="ABC2_TM"/>
</dbReference>
<evidence type="ECO:0000313" key="7">
    <source>
        <dbReference type="EMBL" id="MBY8887530.1"/>
    </source>
</evidence>
<dbReference type="PANTHER" id="PTHR43027">
    <property type="entry name" value="DOXORUBICIN RESISTANCE ABC TRANSPORTER PERMEASE PROTEIN DRRC-RELATED"/>
    <property type="match status" value="1"/>
</dbReference>
<feature type="transmembrane region" description="Helical" evidence="5">
    <location>
        <begin position="144"/>
        <end position="171"/>
    </location>
</feature>
<feature type="transmembrane region" description="Helical" evidence="5">
    <location>
        <begin position="183"/>
        <end position="202"/>
    </location>
</feature>
<sequence>MTPRTPGPVLRRTAVTVTAAARLQWALIRRSPGDVQVLVTIPLLAIVFLAMADPSQHPQTAARAALAPPLIGLWSMALVVAGEMISQDRAWGTLEPVIAAPAGLVLVVFGRIAAVVVTGLAAFAETWLVAKVLFGLTITVAHPGWFALTLAASVVAMAGTASVMSAVFVLARSARTYQNTLSYPFYLLGGVVLPASQLPEWLRPLTRVVFLSWASDLLRDSLRDAPVPDAWQRVAVILGLGLIGSAAGAWLLHRVTIRVRRLGTLGRA</sequence>
<dbReference type="InterPro" id="IPR052902">
    <property type="entry name" value="ABC-2_transporter"/>
</dbReference>
<evidence type="ECO:0000256" key="4">
    <source>
        <dbReference type="ARBA" id="ARBA00023136"/>
    </source>
</evidence>
<evidence type="ECO:0000313" key="8">
    <source>
        <dbReference type="Proteomes" id="UP001198565"/>
    </source>
</evidence>
<accession>A0ABS7QWD9</accession>
<dbReference type="Pfam" id="PF01061">
    <property type="entry name" value="ABC2_membrane"/>
    <property type="match status" value="1"/>
</dbReference>
<dbReference type="EMBL" id="JAINVZ010000017">
    <property type="protein sequence ID" value="MBY8887530.1"/>
    <property type="molecule type" value="Genomic_DNA"/>
</dbReference>
<feature type="transmembrane region" description="Helical" evidence="5">
    <location>
        <begin position="97"/>
        <end position="124"/>
    </location>
</feature>
<keyword evidence="3 5" id="KW-1133">Transmembrane helix</keyword>
<dbReference type="RefSeq" id="WP_222980281.1">
    <property type="nucleotide sequence ID" value="NZ_JAINVZ010000017.1"/>
</dbReference>
<name>A0ABS7QWD9_9ACTN</name>
<evidence type="ECO:0000256" key="3">
    <source>
        <dbReference type="ARBA" id="ARBA00022989"/>
    </source>
</evidence>
<organism evidence="7 8">
    <name type="scientific">Streptantibioticus parmotrematis</name>
    <dbReference type="NCBI Taxonomy" id="2873249"/>
    <lineage>
        <taxon>Bacteria</taxon>
        <taxon>Bacillati</taxon>
        <taxon>Actinomycetota</taxon>
        <taxon>Actinomycetes</taxon>
        <taxon>Kitasatosporales</taxon>
        <taxon>Streptomycetaceae</taxon>
        <taxon>Streptantibioticus</taxon>
    </lineage>
</organism>
<feature type="transmembrane region" description="Helical" evidence="5">
    <location>
        <begin position="64"/>
        <end position="85"/>
    </location>
</feature>
<comment type="caution">
    <text evidence="7">The sequence shown here is derived from an EMBL/GenBank/DDBJ whole genome shotgun (WGS) entry which is preliminary data.</text>
</comment>
<dbReference type="Proteomes" id="UP001198565">
    <property type="component" value="Unassembled WGS sequence"/>
</dbReference>
<keyword evidence="8" id="KW-1185">Reference proteome</keyword>
<protein>
    <submittedName>
        <fullName evidence="7">ABC transporter permease</fullName>
    </submittedName>
</protein>
<gene>
    <name evidence="7" type="ORF">K7472_22195</name>
</gene>
<keyword evidence="4 5" id="KW-0472">Membrane</keyword>
<keyword evidence="2 5" id="KW-0812">Transmembrane</keyword>
<proteinExistence type="predicted"/>
<comment type="subcellular location">
    <subcellularLocation>
        <location evidence="1">Membrane</location>
        <topology evidence="1">Multi-pass membrane protein</topology>
    </subcellularLocation>
</comment>
<feature type="transmembrane region" description="Helical" evidence="5">
    <location>
        <begin position="230"/>
        <end position="252"/>
    </location>
</feature>
<evidence type="ECO:0000256" key="5">
    <source>
        <dbReference type="SAM" id="Phobius"/>
    </source>
</evidence>
<evidence type="ECO:0000256" key="1">
    <source>
        <dbReference type="ARBA" id="ARBA00004141"/>
    </source>
</evidence>
<evidence type="ECO:0000259" key="6">
    <source>
        <dbReference type="Pfam" id="PF01061"/>
    </source>
</evidence>
<feature type="transmembrane region" description="Helical" evidence="5">
    <location>
        <begin position="35"/>
        <end position="52"/>
    </location>
</feature>
<evidence type="ECO:0000256" key="2">
    <source>
        <dbReference type="ARBA" id="ARBA00022692"/>
    </source>
</evidence>